<evidence type="ECO:0000313" key="25">
    <source>
        <dbReference type="RefSeq" id="XP_031554564.1"/>
    </source>
</evidence>
<evidence type="ECO:0000256" key="7">
    <source>
        <dbReference type="ARBA" id="ARBA00023018"/>
    </source>
</evidence>
<dbReference type="RefSeq" id="XP_031554568.1">
    <property type="nucleotide sequence ID" value="XM_031698708.1"/>
</dbReference>
<feature type="coiled-coil region" evidence="19">
    <location>
        <begin position="767"/>
        <end position="794"/>
    </location>
</feature>
<dbReference type="InterPro" id="IPR001828">
    <property type="entry name" value="ANF_lig-bd_rcpt"/>
</dbReference>
<dbReference type="FunFam" id="3.40.50.2300:FF:000063">
    <property type="entry name" value="Gamma-aminobutyric acid type B receptor subunit"/>
    <property type="match status" value="1"/>
</dbReference>
<evidence type="ECO:0000256" key="16">
    <source>
        <dbReference type="ARBA" id="ARBA00034104"/>
    </source>
</evidence>
<evidence type="ECO:0000256" key="17">
    <source>
        <dbReference type="ARBA" id="ARBA00073785"/>
    </source>
</evidence>
<evidence type="ECO:0000313" key="27">
    <source>
        <dbReference type="RefSeq" id="XP_031554566.1"/>
    </source>
</evidence>
<dbReference type="GO" id="GO:0038039">
    <property type="term" value="C:G protein-coupled receptor heterodimeric complex"/>
    <property type="evidence" value="ECO:0007669"/>
    <property type="project" value="TreeGrafter"/>
</dbReference>
<keyword evidence="23" id="KW-1185">Reference proteome</keyword>
<feature type="compositionally biased region" description="Polar residues" evidence="20">
    <location>
        <begin position="890"/>
        <end position="901"/>
    </location>
</feature>
<keyword evidence="9 19" id="KW-0175">Coiled coil</keyword>
<dbReference type="RefSeq" id="XP_031554566.1">
    <property type="nucleotide sequence ID" value="XM_031698706.1"/>
</dbReference>
<organism evidence="23 27">
    <name type="scientific">Actinia tenebrosa</name>
    <name type="common">Australian red waratah sea anemone</name>
    <dbReference type="NCBI Taxonomy" id="6105"/>
    <lineage>
        <taxon>Eukaryota</taxon>
        <taxon>Metazoa</taxon>
        <taxon>Cnidaria</taxon>
        <taxon>Anthozoa</taxon>
        <taxon>Hexacorallia</taxon>
        <taxon>Actiniaria</taxon>
        <taxon>Actiniidae</taxon>
        <taxon>Actinia</taxon>
    </lineage>
</organism>
<dbReference type="InterPro" id="IPR028082">
    <property type="entry name" value="Peripla_BP_I"/>
</dbReference>
<dbReference type="Proteomes" id="UP000515163">
    <property type="component" value="Unplaced"/>
</dbReference>
<comment type="subcellular location">
    <subcellularLocation>
        <location evidence="16">Postsynaptic cell membrane</location>
        <topology evidence="16">Multi-pass membrane protein</topology>
    </subcellularLocation>
</comment>
<evidence type="ECO:0000256" key="21">
    <source>
        <dbReference type="SAM" id="Phobius"/>
    </source>
</evidence>
<evidence type="ECO:0000256" key="15">
    <source>
        <dbReference type="ARBA" id="ARBA00023257"/>
    </source>
</evidence>
<feature type="transmembrane region" description="Helical" evidence="21">
    <location>
        <begin position="708"/>
        <end position="731"/>
    </location>
</feature>
<accession>A0A6P8HFJ9</accession>
<evidence type="ECO:0000256" key="4">
    <source>
        <dbReference type="ARBA" id="ARBA00022692"/>
    </source>
</evidence>
<keyword evidence="15" id="KW-0628">Postsynaptic cell membrane</keyword>
<feature type="transmembrane region" description="Helical" evidence="21">
    <location>
        <begin position="468"/>
        <end position="491"/>
    </location>
</feature>
<dbReference type="RefSeq" id="XP_031554571.1">
    <property type="nucleotide sequence ID" value="XM_031698711.1"/>
</dbReference>
<dbReference type="FunFam" id="3.40.50.2300:FF:000072">
    <property type="entry name" value="Gamma-aminobutyric acid type B receptor subunit 2"/>
    <property type="match status" value="1"/>
</dbReference>
<evidence type="ECO:0000256" key="9">
    <source>
        <dbReference type="ARBA" id="ARBA00023054"/>
    </source>
</evidence>
<evidence type="ECO:0000256" key="13">
    <source>
        <dbReference type="ARBA" id="ARBA00023180"/>
    </source>
</evidence>
<dbReference type="SUPFAM" id="SSF53822">
    <property type="entry name" value="Periplasmic binding protein-like I"/>
    <property type="match status" value="1"/>
</dbReference>
<feature type="transmembrane region" description="Helical" evidence="21">
    <location>
        <begin position="646"/>
        <end position="666"/>
    </location>
</feature>
<dbReference type="PRINTS" id="PR01177">
    <property type="entry name" value="GABAB1RECPTR"/>
</dbReference>
<dbReference type="RefSeq" id="XP_031554562.1">
    <property type="nucleotide sequence ID" value="XM_031698702.1"/>
</dbReference>
<evidence type="ECO:0000256" key="20">
    <source>
        <dbReference type="SAM" id="MobiDB-lite"/>
    </source>
</evidence>
<dbReference type="PANTHER" id="PTHR10519:SF20">
    <property type="entry name" value="G-PROTEIN COUPLED RECEPTOR 156-RELATED"/>
    <property type="match status" value="1"/>
</dbReference>
<feature type="transmembrane region" description="Helical" evidence="21">
    <location>
        <begin position="681"/>
        <end position="702"/>
    </location>
</feature>
<dbReference type="RefSeq" id="XP_031554570.1">
    <property type="nucleotide sequence ID" value="XM_031698710.1"/>
</dbReference>
<feature type="transmembrane region" description="Helical" evidence="21">
    <location>
        <begin position="586"/>
        <end position="607"/>
    </location>
</feature>
<dbReference type="CDD" id="cd06366">
    <property type="entry name" value="PBP1_GABAb_receptor"/>
    <property type="match status" value="1"/>
</dbReference>
<keyword evidence="2" id="KW-1003">Cell membrane</keyword>
<evidence type="ECO:0000256" key="1">
    <source>
        <dbReference type="ARBA" id="ARBA00008991"/>
    </source>
</evidence>
<evidence type="ECO:0000256" key="5">
    <source>
        <dbReference type="ARBA" id="ARBA00022729"/>
    </source>
</evidence>
<dbReference type="CDD" id="cd15047">
    <property type="entry name" value="7tmC_GABA-B-like"/>
    <property type="match status" value="1"/>
</dbReference>
<feature type="domain" description="G-protein coupled receptors family 3 profile" evidence="22">
    <location>
        <begin position="470"/>
        <end position="753"/>
    </location>
</feature>
<evidence type="ECO:0000256" key="18">
    <source>
        <dbReference type="ARBA" id="ARBA00083903"/>
    </source>
</evidence>
<evidence type="ECO:0000256" key="11">
    <source>
        <dbReference type="ARBA" id="ARBA00023157"/>
    </source>
</evidence>
<name>A0A6P8HFJ9_ACTTE</name>
<dbReference type="PRINTS" id="PR01176">
    <property type="entry name" value="GABABRECEPTR"/>
</dbReference>
<evidence type="ECO:0000256" key="10">
    <source>
        <dbReference type="ARBA" id="ARBA00023136"/>
    </source>
</evidence>
<evidence type="ECO:0000256" key="6">
    <source>
        <dbReference type="ARBA" id="ARBA00022989"/>
    </source>
</evidence>
<evidence type="ECO:0000256" key="19">
    <source>
        <dbReference type="SAM" id="Coils"/>
    </source>
</evidence>
<dbReference type="OrthoDB" id="2150267at2759"/>
<evidence type="ECO:0000313" key="30">
    <source>
        <dbReference type="RefSeq" id="XP_031554570.1"/>
    </source>
</evidence>
<keyword evidence="11" id="KW-1015">Disulfide bond</keyword>
<dbReference type="AlphaFoldDB" id="A0A6P8HFJ9"/>
<evidence type="ECO:0000256" key="8">
    <source>
        <dbReference type="ARBA" id="ARBA00023040"/>
    </source>
</evidence>
<evidence type="ECO:0000313" key="23">
    <source>
        <dbReference type="Proteomes" id="UP000515163"/>
    </source>
</evidence>
<dbReference type="Pfam" id="PF01094">
    <property type="entry name" value="ANF_receptor"/>
    <property type="match status" value="1"/>
</dbReference>
<evidence type="ECO:0000313" key="31">
    <source>
        <dbReference type="RefSeq" id="XP_031554571.1"/>
    </source>
</evidence>
<evidence type="ECO:0000256" key="3">
    <source>
        <dbReference type="ARBA" id="ARBA00022553"/>
    </source>
</evidence>
<dbReference type="Pfam" id="PF00003">
    <property type="entry name" value="7tm_3"/>
    <property type="match status" value="1"/>
</dbReference>
<feature type="transmembrane region" description="Helical" evidence="21">
    <location>
        <begin position="548"/>
        <end position="565"/>
    </location>
</feature>
<evidence type="ECO:0000313" key="32">
    <source>
        <dbReference type="RefSeq" id="XP_031554572.1"/>
    </source>
</evidence>
<dbReference type="GeneID" id="116291528"/>
<dbReference type="KEGG" id="aten:116291528"/>
<feature type="region of interest" description="Disordered" evidence="20">
    <location>
        <begin position="840"/>
        <end position="901"/>
    </location>
</feature>
<dbReference type="Gene3D" id="3.40.50.2300">
    <property type="match status" value="2"/>
</dbReference>
<dbReference type="RefSeq" id="XP_031554565.1">
    <property type="nucleotide sequence ID" value="XM_031698705.1"/>
</dbReference>
<dbReference type="RefSeq" id="XP_031554573.1">
    <property type="nucleotide sequence ID" value="XM_031698713.1"/>
</dbReference>
<keyword evidence="4 21" id="KW-0812">Transmembrane</keyword>
<evidence type="ECO:0000313" key="28">
    <source>
        <dbReference type="RefSeq" id="XP_031554567.1"/>
    </source>
</evidence>
<gene>
    <name evidence="24 25 26 27 28 29 30 31 32 33" type="primary">LOC116291528</name>
</gene>
<protein>
    <recommendedName>
        <fullName evidence="17">Gamma-aminobutyric acid type B receptor subunit 2</fullName>
    </recommendedName>
    <alternativeName>
        <fullName evidence="18">G-protein coupled receptor 51</fullName>
    </alternativeName>
</protein>
<proteinExistence type="inferred from homology"/>
<dbReference type="RefSeq" id="XP_031554572.1">
    <property type="nucleotide sequence ID" value="XM_031698712.1"/>
</dbReference>
<evidence type="ECO:0000256" key="2">
    <source>
        <dbReference type="ARBA" id="ARBA00022475"/>
    </source>
</evidence>
<keyword evidence="6 21" id="KW-1133">Transmembrane helix</keyword>
<keyword evidence="3" id="KW-0597">Phosphoprotein</keyword>
<evidence type="ECO:0000313" key="33">
    <source>
        <dbReference type="RefSeq" id="XP_031554573.1"/>
    </source>
</evidence>
<dbReference type="GO" id="GO:0004965">
    <property type="term" value="F:G protein-coupled GABA receptor activity"/>
    <property type="evidence" value="ECO:0007669"/>
    <property type="project" value="InterPro"/>
</dbReference>
<sequence>MEFFSAYKGSFFRTALTVLIATLLKHHKEVEGTKIPIHIGGFFPLSPNKASVPGNALLAAAQLALKHVNESDILVGYELKMIIKDSKCDPAYSANMFMDLMMDKRPVVMVLGAACSDVTELLAELSAYRNLAQISYASRSLALSNRKKFPTLFRTLPSESARNLARVAWIKHFGWKNIALLYENTGGDVASQSNHQVIDELKKLNCSIVLSEQTNGKQLDINMRMLMRNDARIIVGTFYERRARLIFCQAYKSGLYGPRYVWLLIGTYSHRWWAVPDKNLKCTQEEMKKAIAYSFIFNNQIYLGDDEQGNARRAISGVTRAEYHKQYTTYLKFLNITKPPNITAYTYDAVWVIASALNQSLPLINANKEISGNASYQDQRMTKILVSTIQKINFEGITGEVAFFEDGDRYDGVVEILQHDPDGQAVAVGFYYPKQRKLKLVGKGNVWPGGKRPVDRTVVMQEFVKIPLWLYAFVCMLSSLGIVLGLVFLAFNVKFRHKRYIKLSSPNLNNVIIIGCIMVYSTIFLYGLDGRVSERAYSFACRARFSLLSLGFTVGFGAMFSKTWRVHQIFISNVKRVKKVVRDKELFSLLAVIVCIDVFLLILWMVLHPPSRQVIVINGVRRISRNRDYEIVLCREECRGPHSLPWLVTFYAFHSLLLVFGLFLAFETRKVSVPVLNDSKFIGISVYNVVLLCAIGVPLSHVSSSEPAAGFTLICAVILFCTTVTLSVLFIPKVIQMWKDPNGNPLQGTMLSTRGHHGREASTSATCDNFTERHARLEAEILVLKQENHKLKSKLSVFNDDEPTNDTMVERLSPVDIHFNKKYPNRLSHRQKSLRYVFAKKQDQNNSTKTNRNNENRHRNFATSPHNVPIRKQGGTRDSELTYRGDNMFEGQNSLRERSQTNCSVLKEHEDPSELKRSNSLPSSSIHSINHVRVHLQSPEGLEEKDSSDSALELHQKTCLKNGKLNSVSNGRDGKKCTPCAKKIDCQEHDKKTNGYGLRVYCVKTTC</sequence>
<keyword evidence="8" id="KW-0297">G-protein coupled receptor</keyword>
<keyword evidence="14" id="KW-0807">Transducer</keyword>
<dbReference type="RefSeq" id="XP_031554564.1">
    <property type="nucleotide sequence ID" value="XM_031698704.1"/>
</dbReference>
<keyword evidence="12" id="KW-0675">Receptor</keyword>
<reference evidence="24 25" key="1">
    <citation type="submission" date="2025-04" db="UniProtKB">
        <authorList>
            <consortium name="RefSeq"/>
        </authorList>
    </citation>
    <scope>IDENTIFICATION</scope>
    <source>
        <tissue evidence="24 25">Tentacle</tissue>
    </source>
</reference>
<evidence type="ECO:0000313" key="24">
    <source>
        <dbReference type="RefSeq" id="XP_031554562.1"/>
    </source>
</evidence>
<evidence type="ECO:0000259" key="22">
    <source>
        <dbReference type="PROSITE" id="PS50259"/>
    </source>
</evidence>
<dbReference type="GO" id="GO:0007214">
    <property type="term" value="P:gamma-aminobutyric acid signaling pathway"/>
    <property type="evidence" value="ECO:0007669"/>
    <property type="project" value="TreeGrafter"/>
</dbReference>
<dbReference type="GO" id="GO:0045211">
    <property type="term" value="C:postsynaptic membrane"/>
    <property type="evidence" value="ECO:0007669"/>
    <property type="project" value="UniProtKB-SubCell"/>
</dbReference>
<evidence type="ECO:0000313" key="26">
    <source>
        <dbReference type="RefSeq" id="XP_031554565.1"/>
    </source>
</evidence>
<feature type="transmembrane region" description="Helical" evidence="21">
    <location>
        <begin position="511"/>
        <end position="528"/>
    </location>
</feature>
<dbReference type="InterPro" id="IPR017978">
    <property type="entry name" value="GPCR_3_C"/>
</dbReference>
<evidence type="ECO:0000313" key="29">
    <source>
        <dbReference type="RefSeq" id="XP_031554568.1"/>
    </source>
</evidence>
<keyword evidence="10 21" id="KW-0472">Membrane</keyword>
<evidence type="ECO:0000256" key="14">
    <source>
        <dbReference type="ARBA" id="ARBA00023224"/>
    </source>
</evidence>
<dbReference type="PANTHER" id="PTHR10519">
    <property type="entry name" value="GABA-B RECEPTOR"/>
    <property type="match status" value="1"/>
</dbReference>
<comment type="similarity">
    <text evidence="1">Belongs to the G-protein coupled receptor 3 family. GABA-B receptor subfamily.</text>
</comment>
<keyword evidence="5" id="KW-0732">Signal</keyword>
<evidence type="ECO:0000256" key="12">
    <source>
        <dbReference type="ARBA" id="ARBA00023170"/>
    </source>
</evidence>
<keyword evidence="13" id="KW-0325">Glycoprotein</keyword>
<dbReference type="RefSeq" id="XP_031554567.1">
    <property type="nucleotide sequence ID" value="XM_031698707.1"/>
</dbReference>
<dbReference type="PROSITE" id="PS50259">
    <property type="entry name" value="G_PROTEIN_RECEP_F3_4"/>
    <property type="match status" value="1"/>
</dbReference>
<dbReference type="InterPro" id="IPR002455">
    <property type="entry name" value="GPCR3_GABA-B"/>
</dbReference>
<keyword evidence="7" id="KW-0770">Synapse</keyword>